<accession>A0A7S3NJX4</accession>
<dbReference type="EMBL" id="HBIJ01008321">
    <property type="protein sequence ID" value="CAE0365138.1"/>
    <property type="molecule type" value="Transcribed_RNA"/>
</dbReference>
<gene>
    <name evidence="4" type="ORF">ALAG00032_LOCUS5880</name>
</gene>
<dbReference type="SUPFAM" id="SSF50156">
    <property type="entry name" value="PDZ domain-like"/>
    <property type="match status" value="1"/>
</dbReference>
<evidence type="ECO:0000313" key="4">
    <source>
        <dbReference type="EMBL" id="CAE0365138.1"/>
    </source>
</evidence>
<evidence type="ECO:0000259" key="3">
    <source>
        <dbReference type="PROSITE" id="PS50195"/>
    </source>
</evidence>
<dbReference type="PROSITE" id="PS50195">
    <property type="entry name" value="PX"/>
    <property type="match status" value="1"/>
</dbReference>
<feature type="domain" description="PDZ" evidence="2">
    <location>
        <begin position="34"/>
        <end position="107"/>
    </location>
</feature>
<dbReference type="InterPro" id="IPR036034">
    <property type="entry name" value="PDZ_sf"/>
</dbReference>
<feature type="compositionally biased region" description="Polar residues" evidence="1">
    <location>
        <begin position="273"/>
        <end position="285"/>
    </location>
</feature>
<dbReference type="GO" id="GO:0035091">
    <property type="term" value="F:phosphatidylinositol binding"/>
    <property type="evidence" value="ECO:0007669"/>
    <property type="project" value="InterPro"/>
</dbReference>
<dbReference type="InterPro" id="IPR001478">
    <property type="entry name" value="PDZ"/>
</dbReference>
<name>A0A7S3NJX4_9STRA</name>
<dbReference type="SUPFAM" id="SSF64268">
    <property type="entry name" value="PX domain"/>
    <property type="match status" value="1"/>
</dbReference>
<feature type="compositionally biased region" description="Polar residues" evidence="1">
    <location>
        <begin position="306"/>
        <end position="371"/>
    </location>
</feature>
<organism evidence="4">
    <name type="scientific">Aureoumbra lagunensis</name>
    <dbReference type="NCBI Taxonomy" id="44058"/>
    <lineage>
        <taxon>Eukaryota</taxon>
        <taxon>Sar</taxon>
        <taxon>Stramenopiles</taxon>
        <taxon>Ochrophyta</taxon>
        <taxon>Pelagophyceae</taxon>
        <taxon>Pelagomonadales</taxon>
        <taxon>Aureoumbra</taxon>
    </lineage>
</organism>
<dbReference type="Gene3D" id="2.30.42.10">
    <property type="match status" value="1"/>
</dbReference>
<feature type="domain" description="PX" evidence="3">
    <location>
        <begin position="139"/>
        <end position="269"/>
    </location>
</feature>
<evidence type="ECO:0000256" key="1">
    <source>
        <dbReference type="SAM" id="MobiDB-lite"/>
    </source>
</evidence>
<sequence>MRHRRFFFFQEGFSFAKKTLRMSGSFKSTDQDSVVSVRVSPQGPVGIVLEEGRDGKAAVIRSWERVEGRAGLVEKHGGIRLGDYLVGVNEIPTAELDFRQILEVLQDERSLKRILHFSSPEEFLRRKTARNFMNGIVTEKSFTSSIRRVRLASESKKFAEYEVACSLRQDVLLEKQQVLKWSVWRRYSDFERLEATLRNSLGWHMTDKPLPSKHTFVLDKLAPEFLEQRRSELDAWWQQIISIDRATDFHRHHCDPHLKSFVQALNNSIMEDNSPAKTESISSKPNGGGSRRGRPTSLLRARNASLKKQSSISNNNSTVAPPSTEITNNTAPSSPLLNIGTSSITDQANKDTSASSPHIEQNKQPDSSLRQPHTDPQRAALLGQISTLRVSI</sequence>
<dbReference type="PANTHER" id="PTHR22775">
    <property type="entry name" value="SORTING NEXIN"/>
    <property type="match status" value="1"/>
</dbReference>
<dbReference type="InterPro" id="IPR001683">
    <property type="entry name" value="PX_dom"/>
</dbReference>
<evidence type="ECO:0000259" key="2">
    <source>
        <dbReference type="PROSITE" id="PS50106"/>
    </source>
</evidence>
<reference evidence="4" key="1">
    <citation type="submission" date="2021-01" db="EMBL/GenBank/DDBJ databases">
        <authorList>
            <person name="Corre E."/>
            <person name="Pelletier E."/>
            <person name="Niang G."/>
            <person name="Scheremetjew M."/>
            <person name="Finn R."/>
            <person name="Kale V."/>
            <person name="Holt S."/>
            <person name="Cochrane G."/>
            <person name="Meng A."/>
            <person name="Brown T."/>
            <person name="Cohen L."/>
        </authorList>
    </citation>
    <scope>NUCLEOTIDE SEQUENCE</scope>
    <source>
        <strain evidence="4">CCMP1510</strain>
    </source>
</reference>
<dbReference type="Pfam" id="PF00787">
    <property type="entry name" value="PX"/>
    <property type="match status" value="1"/>
</dbReference>
<evidence type="ECO:0008006" key="5">
    <source>
        <dbReference type="Google" id="ProtNLM"/>
    </source>
</evidence>
<dbReference type="PANTHER" id="PTHR22775:SF3">
    <property type="entry name" value="SORTING NEXIN-13"/>
    <property type="match status" value="1"/>
</dbReference>
<dbReference type="InterPro" id="IPR036871">
    <property type="entry name" value="PX_dom_sf"/>
</dbReference>
<proteinExistence type="predicted"/>
<dbReference type="CDD" id="cd06093">
    <property type="entry name" value="PX_domain"/>
    <property type="match status" value="1"/>
</dbReference>
<dbReference type="Gene3D" id="3.30.1520.10">
    <property type="entry name" value="Phox-like domain"/>
    <property type="match status" value="1"/>
</dbReference>
<dbReference type="AlphaFoldDB" id="A0A7S3NJX4"/>
<protein>
    <recommendedName>
        <fullName evidence="5">PX domain-containing protein</fullName>
    </recommendedName>
</protein>
<feature type="region of interest" description="Disordered" evidence="1">
    <location>
        <begin position="273"/>
        <end position="378"/>
    </location>
</feature>
<dbReference type="PROSITE" id="PS50106">
    <property type="entry name" value="PDZ"/>
    <property type="match status" value="1"/>
</dbReference>